<dbReference type="InterPro" id="IPR007362">
    <property type="entry name" value="DUF429"/>
</dbReference>
<proteinExistence type="predicted"/>
<accession>A0A6J6SL11</accession>
<evidence type="ECO:0000313" key="1">
    <source>
        <dbReference type="EMBL" id="CAB4729787.1"/>
    </source>
</evidence>
<reference evidence="2" key="1">
    <citation type="submission" date="2020-05" db="EMBL/GenBank/DDBJ databases">
        <authorList>
            <person name="Chiriac C."/>
            <person name="Salcher M."/>
            <person name="Ghai R."/>
            <person name="Kavagutti S V."/>
        </authorList>
    </citation>
    <scope>NUCLEOTIDE SEQUENCE</scope>
</reference>
<dbReference type="EMBL" id="CAFBQP010000005">
    <property type="protein sequence ID" value="CAB5053193.1"/>
    <property type="molecule type" value="Genomic_DNA"/>
</dbReference>
<gene>
    <name evidence="1" type="ORF">UFOPK2602_02267</name>
    <name evidence="2" type="ORF">UFOPK2806_00003</name>
    <name evidence="3" type="ORF">UFOPK4306_00212</name>
</gene>
<dbReference type="Pfam" id="PF04250">
    <property type="entry name" value="DUF429"/>
    <property type="match status" value="1"/>
</dbReference>
<evidence type="ECO:0000313" key="2">
    <source>
        <dbReference type="EMBL" id="CAB4735656.1"/>
    </source>
</evidence>
<name>A0A6J6SL11_9ZZZZ</name>
<sequence length="218" mass="24033">MNDSEIEVRVCGVDGCRGGWVVASANGEFVTQDLAYLIPMFDIIGIDMPIGMSADGRRACDTEARKALPSRGSTVFPVPPRSLIDIDDYARANQQSKERFGRGVPRQAFAIWPRIRLLDVLAQRYPSRFVEVHPECSFARMAGRVLPTKHGEAGKNIRKKILEKHLGRACVALEGAKTDDVLDAQAVLWSTLRFVRGVHETLGDGSVDECGLPMRIVV</sequence>
<organism evidence="2">
    <name type="scientific">freshwater metagenome</name>
    <dbReference type="NCBI Taxonomy" id="449393"/>
    <lineage>
        <taxon>unclassified sequences</taxon>
        <taxon>metagenomes</taxon>
        <taxon>ecological metagenomes</taxon>
    </lineage>
</organism>
<dbReference type="AlphaFoldDB" id="A0A6J6SL11"/>
<protein>
    <submittedName>
        <fullName evidence="2">Unannotated protein</fullName>
    </submittedName>
</protein>
<dbReference type="EMBL" id="CAEZXX010000226">
    <property type="protein sequence ID" value="CAB4729787.1"/>
    <property type="molecule type" value="Genomic_DNA"/>
</dbReference>
<evidence type="ECO:0000313" key="3">
    <source>
        <dbReference type="EMBL" id="CAB5053193.1"/>
    </source>
</evidence>
<dbReference type="EMBL" id="CAEZYY010000001">
    <property type="protein sequence ID" value="CAB4735656.1"/>
    <property type="molecule type" value="Genomic_DNA"/>
</dbReference>